<dbReference type="GO" id="GO:0005886">
    <property type="term" value="C:plasma membrane"/>
    <property type="evidence" value="ECO:0007669"/>
    <property type="project" value="UniProtKB-SubCell"/>
</dbReference>
<gene>
    <name evidence="11" type="ORF">A2Y99_01500</name>
</gene>
<reference evidence="11 12" key="1">
    <citation type="journal article" date="2016" name="Nat. Commun.">
        <title>Thousands of microbial genomes shed light on interconnected biogeochemical processes in an aquifer system.</title>
        <authorList>
            <person name="Anantharaman K."/>
            <person name="Brown C.T."/>
            <person name="Hug L.A."/>
            <person name="Sharon I."/>
            <person name="Castelle C.J."/>
            <person name="Probst A.J."/>
            <person name="Thomas B.C."/>
            <person name="Singh A."/>
            <person name="Wilkins M.J."/>
            <person name="Karaoz U."/>
            <person name="Brodie E.L."/>
            <person name="Williams K.H."/>
            <person name="Hubbard S.S."/>
            <person name="Banfield J.F."/>
        </authorList>
    </citation>
    <scope>NUCLEOTIDE SEQUENCE [LARGE SCALE GENOMIC DNA]</scope>
</reference>
<dbReference type="GO" id="GO:0009103">
    <property type="term" value="P:lipopolysaccharide biosynthetic process"/>
    <property type="evidence" value="ECO:0007669"/>
    <property type="project" value="UniProtKB-ARBA"/>
</dbReference>
<feature type="domain" description="Glycosyltransferase RgtA/B/C/D-like" evidence="10">
    <location>
        <begin position="84"/>
        <end position="208"/>
    </location>
</feature>
<keyword evidence="6 8" id="KW-1133">Transmembrane helix</keyword>
<dbReference type="InterPro" id="IPR007887">
    <property type="entry name" value="MecA_N"/>
</dbReference>
<evidence type="ECO:0000256" key="7">
    <source>
        <dbReference type="ARBA" id="ARBA00023136"/>
    </source>
</evidence>
<dbReference type="GO" id="GO:0046677">
    <property type="term" value="P:response to antibiotic"/>
    <property type="evidence" value="ECO:0007669"/>
    <property type="project" value="InterPro"/>
</dbReference>
<evidence type="ECO:0000256" key="2">
    <source>
        <dbReference type="ARBA" id="ARBA00022475"/>
    </source>
</evidence>
<dbReference type="GO" id="GO:0016763">
    <property type="term" value="F:pentosyltransferase activity"/>
    <property type="evidence" value="ECO:0007669"/>
    <property type="project" value="TreeGrafter"/>
</dbReference>
<dbReference type="PANTHER" id="PTHR33908">
    <property type="entry name" value="MANNOSYLTRANSFERASE YKCB-RELATED"/>
    <property type="match status" value="1"/>
</dbReference>
<dbReference type="Gene3D" id="3.10.450.100">
    <property type="entry name" value="NTF2-like, domain 1"/>
    <property type="match status" value="1"/>
</dbReference>
<evidence type="ECO:0000256" key="4">
    <source>
        <dbReference type="ARBA" id="ARBA00022679"/>
    </source>
</evidence>
<keyword evidence="3" id="KW-0328">Glycosyltransferase</keyword>
<dbReference type="PANTHER" id="PTHR33908:SF11">
    <property type="entry name" value="MEMBRANE PROTEIN"/>
    <property type="match status" value="1"/>
</dbReference>
<feature type="transmembrane region" description="Helical" evidence="8">
    <location>
        <begin position="9"/>
        <end position="27"/>
    </location>
</feature>
<evidence type="ECO:0000313" key="11">
    <source>
        <dbReference type="EMBL" id="OGF99980.1"/>
    </source>
</evidence>
<comment type="caution">
    <text evidence="11">The sequence shown here is derived from an EMBL/GenBank/DDBJ whole genome shotgun (WGS) entry which is preliminary data.</text>
</comment>
<keyword evidence="4" id="KW-0808">Transferase</keyword>
<dbReference type="EMBL" id="MFIY01000031">
    <property type="protein sequence ID" value="OGF99980.1"/>
    <property type="molecule type" value="Genomic_DNA"/>
</dbReference>
<evidence type="ECO:0000256" key="5">
    <source>
        <dbReference type="ARBA" id="ARBA00022692"/>
    </source>
</evidence>
<evidence type="ECO:0000256" key="3">
    <source>
        <dbReference type="ARBA" id="ARBA00022676"/>
    </source>
</evidence>
<dbReference type="AlphaFoldDB" id="A0A1F5YIH4"/>
<feature type="transmembrane region" description="Helical" evidence="8">
    <location>
        <begin position="224"/>
        <end position="243"/>
    </location>
</feature>
<dbReference type="Pfam" id="PF05223">
    <property type="entry name" value="MecA_N"/>
    <property type="match status" value="1"/>
</dbReference>
<protein>
    <recommendedName>
        <fullName evidence="13">Glycosyltransferase RgtA/B/C/D-like domain-containing protein</fullName>
    </recommendedName>
</protein>
<keyword evidence="2" id="KW-1003">Cell membrane</keyword>
<feature type="transmembrane region" description="Helical" evidence="8">
    <location>
        <begin position="104"/>
        <end position="122"/>
    </location>
</feature>
<evidence type="ECO:0000256" key="6">
    <source>
        <dbReference type="ARBA" id="ARBA00022989"/>
    </source>
</evidence>
<organism evidence="11 12">
    <name type="scientific">Candidatus Gottesmanbacteria bacterium RBG_13_37_7</name>
    <dbReference type="NCBI Taxonomy" id="1798369"/>
    <lineage>
        <taxon>Bacteria</taxon>
        <taxon>Candidatus Gottesmaniibacteriota</taxon>
    </lineage>
</organism>
<evidence type="ECO:0000256" key="1">
    <source>
        <dbReference type="ARBA" id="ARBA00004651"/>
    </source>
</evidence>
<evidence type="ECO:0000259" key="9">
    <source>
        <dbReference type="Pfam" id="PF05223"/>
    </source>
</evidence>
<feature type="transmembrane region" description="Helical" evidence="8">
    <location>
        <begin position="323"/>
        <end position="342"/>
    </location>
</feature>
<accession>A0A1F5YIH4</accession>
<proteinExistence type="predicted"/>
<name>A0A1F5YIH4_9BACT</name>
<dbReference type="Pfam" id="PF13231">
    <property type="entry name" value="PMT_2"/>
    <property type="match status" value="1"/>
</dbReference>
<dbReference type="Proteomes" id="UP000178230">
    <property type="component" value="Unassembled WGS sequence"/>
</dbReference>
<evidence type="ECO:0000259" key="10">
    <source>
        <dbReference type="Pfam" id="PF13231"/>
    </source>
</evidence>
<evidence type="ECO:0008006" key="13">
    <source>
        <dbReference type="Google" id="ProtNLM"/>
    </source>
</evidence>
<evidence type="ECO:0000313" key="12">
    <source>
        <dbReference type="Proteomes" id="UP000178230"/>
    </source>
</evidence>
<evidence type="ECO:0000256" key="8">
    <source>
        <dbReference type="SAM" id="Phobius"/>
    </source>
</evidence>
<comment type="subcellular location">
    <subcellularLocation>
        <location evidence="1">Cell membrane</location>
        <topology evidence="1">Multi-pass membrane protein</topology>
    </subcellularLocation>
</comment>
<feature type="transmembrane region" description="Helical" evidence="8">
    <location>
        <begin position="371"/>
        <end position="391"/>
    </location>
</feature>
<feature type="transmembrane region" description="Helical" evidence="8">
    <location>
        <begin position="348"/>
        <end position="364"/>
    </location>
</feature>
<dbReference type="InterPro" id="IPR050297">
    <property type="entry name" value="LipidA_mod_glycosyltrf_83"/>
</dbReference>
<feature type="domain" description="NTF2-like N-terminal transpeptidase" evidence="9">
    <location>
        <begin position="395"/>
        <end position="500"/>
    </location>
</feature>
<keyword evidence="7 8" id="KW-0472">Membrane</keyword>
<sequence>MITAINKIFIYLGVSLIVLNILLLIYVKRDVFLEKYDVSYWKDRYEHSQYQLPISKRIIGDDGLYAYAGYRLVKGDNPFSINVDKPPVGKYLLGLSIVIFHNPLFYSLSLSIGILLSVYLISRYLFDDQLTAVFTTLVLSLDSLFLNNATSANLDVAYVFFLLMNILLLLIAQNNQKYKNILIVICGLFLGLFTETKPPILFPLIFMLDTIYILRLFDKKIIPVFILGIITGMLFPYVNYFHLGNNLIDYLKIHKYMYSIYSQSKLPIHHDALWRVIFTGKFPAIDSGKLSPVSEWSINWPFSLILFFLSLKRLFFNRSEKNFILKGMVIFITAAILFYSFIPSYPRYLSVVIPFIYILAIYYAKNFPKKYIYAVTVIIILYSFVNAFRFLSPNPNNLIQNFYYNYENFYFQDIYEQNLAKSHLPALNRNDFRNRIDSIYRQADIKKIILKPETIDFNQSEGTGKINFTVEYKNQLFGKFSQNKTVFLLKENGVWKIQFDWNIFLDSYLPQYSVSIADKNQEELPLIDSQGNIYLPTDQLYKISVDPEKISTSSEQEMLSYLSKISGKSVLQIQNTYLENVPSGQYASLFILKESSSSNKIEQGAINNNIRNNLSLYHGIKIEQLNIQLGDIILTDKEGNVISKTTVVGDMRNNYWYID</sequence>
<keyword evidence="5 8" id="KW-0812">Transmembrane</keyword>
<feature type="transmembrane region" description="Helical" evidence="8">
    <location>
        <begin position="152"/>
        <end position="171"/>
    </location>
</feature>
<dbReference type="InterPro" id="IPR038731">
    <property type="entry name" value="RgtA/B/C-like"/>
</dbReference>